<dbReference type="FunCoup" id="D3B4X6">
    <property type="interactions" value="104"/>
</dbReference>
<gene>
    <name evidence="5" type="ORF">PPL_03452</name>
</gene>
<feature type="region of interest" description="Disordered" evidence="3">
    <location>
        <begin position="1"/>
        <end position="23"/>
    </location>
</feature>
<dbReference type="InterPro" id="IPR029063">
    <property type="entry name" value="SAM-dependent_MTases_sf"/>
</dbReference>
<accession>D3B4X6</accession>
<comment type="caution">
    <text evidence="5">The sequence shown here is derived from an EMBL/GenBank/DDBJ whole genome shotgun (WGS) entry which is preliminary data.</text>
</comment>
<evidence type="ECO:0000256" key="3">
    <source>
        <dbReference type="SAM" id="MobiDB-lite"/>
    </source>
</evidence>
<dbReference type="InterPro" id="IPR013216">
    <property type="entry name" value="Methyltransf_11"/>
</dbReference>
<protein>
    <submittedName>
        <fullName evidence="5">Hypothetical Generic methyl-transferase/SAM</fullName>
    </submittedName>
</protein>
<keyword evidence="6" id="KW-1185">Reference proteome</keyword>
<dbReference type="OMA" id="SCYFIGC"/>
<keyword evidence="2 5" id="KW-0808">Transferase</keyword>
<dbReference type="CDD" id="cd02440">
    <property type="entry name" value="AdoMet_MTases"/>
    <property type="match status" value="1"/>
</dbReference>
<dbReference type="GO" id="GO:0008757">
    <property type="term" value="F:S-adenosylmethionine-dependent methyltransferase activity"/>
    <property type="evidence" value="ECO:0007669"/>
    <property type="project" value="InterPro"/>
</dbReference>
<dbReference type="GO" id="GO:0005634">
    <property type="term" value="C:nucleus"/>
    <property type="evidence" value="ECO:0007669"/>
    <property type="project" value="TreeGrafter"/>
</dbReference>
<dbReference type="Proteomes" id="UP000001396">
    <property type="component" value="Unassembled WGS sequence"/>
</dbReference>
<organism evidence="5 6">
    <name type="scientific">Heterostelium pallidum (strain ATCC 26659 / Pp 5 / PN500)</name>
    <name type="common">Cellular slime mold</name>
    <name type="synonym">Polysphondylium pallidum</name>
    <dbReference type="NCBI Taxonomy" id="670386"/>
    <lineage>
        <taxon>Eukaryota</taxon>
        <taxon>Amoebozoa</taxon>
        <taxon>Evosea</taxon>
        <taxon>Eumycetozoa</taxon>
        <taxon>Dictyostelia</taxon>
        <taxon>Acytosteliales</taxon>
        <taxon>Acytosteliaceae</taxon>
        <taxon>Heterostelium</taxon>
    </lineage>
</organism>
<dbReference type="STRING" id="670386.D3B4X6"/>
<name>D3B4X6_HETP5</name>
<dbReference type="Pfam" id="PF08241">
    <property type="entry name" value="Methyltransf_11"/>
    <property type="match status" value="1"/>
</dbReference>
<evidence type="ECO:0000259" key="4">
    <source>
        <dbReference type="Pfam" id="PF08241"/>
    </source>
</evidence>
<proteinExistence type="predicted"/>
<evidence type="ECO:0000313" key="5">
    <source>
        <dbReference type="EMBL" id="EFA84374.1"/>
    </source>
</evidence>
<reference evidence="5 6" key="1">
    <citation type="journal article" date="2011" name="Genome Res.">
        <title>Phylogeny-wide analysis of social amoeba genomes highlights ancient origins for complex intercellular communication.</title>
        <authorList>
            <person name="Heidel A.J."/>
            <person name="Lawal H.M."/>
            <person name="Felder M."/>
            <person name="Schilde C."/>
            <person name="Helps N.R."/>
            <person name="Tunggal B."/>
            <person name="Rivero F."/>
            <person name="John U."/>
            <person name="Schleicher M."/>
            <person name="Eichinger L."/>
            <person name="Platzer M."/>
            <person name="Noegel A.A."/>
            <person name="Schaap P."/>
            <person name="Gloeckner G."/>
        </authorList>
    </citation>
    <scope>NUCLEOTIDE SEQUENCE [LARGE SCALE GENOMIC DNA]</scope>
    <source>
        <strain evidence="6">ATCC 26659 / Pp 5 / PN500</strain>
    </source>
</reference>
<sequence length="249" mass="28251">MSNNNNNNNSSNPSEDIKVPFNEPTTDKEAYGLELKHVHQIYDVISSHFDNTRYKMVGAIGVDVGCGNGKYLNINSSNIFSIGSDICSSFASISAQKGSESLVADGLILPYKTNSFDYAISIAVIHHFSTVERRVNALREVVRVLKPGGVFLVTAWAMTQKWKGKNYDSQDVMVPWMFQQKFSNGTENTTEIESTPVQKSGTNYQKFHRYYHLFDEGEFEHLFSQVSNIEILSNNLDHDNYYCFIRKLE</sequence>
<evidence type="ECO:0000256" key="2">
    <source>
        <dbReference type="ARBA" id="ARBA00022679"/>
    </source>
</evidence>
<dbReference type="PANTHER" id="PTHR13069:SF21">
    <property type="entry name" value="ALKYLATED DNA REPAIR PROTEIN ALKB HOMOLOG 8"/>
    <property type="match status" value="1"/>
</dbReference>
<dbReference type="GO" id="GO:0002098">
    <property type="term" value="P:tRNA wobble uridine modification"/>
    <property type="evidence" value="ECO:0007669"/>
    <property type="project" value="TreeGrafter"/>
</dbReference>
<dbReference type="GO" id="GO:0030488">
    <property type="term" value="P:tRNA methylation"/>
    <property type="evidence" value="ECO:0007669"/>
    <property type="project" value="TreeGrafter"/>
</dbReference>
<dbReference type="SUPFAM" id="SSF53335">
    <property type="entry name" value="S-adenosyl-L-methionine-dependent methyltransferases"/>
    <property type="match status" value="1"/>
</dbReference>
<dbReference type="PANTHER" id="PTHR13069">
    <property type="entry name" value="ALKYLATED DNA REPAIR PROTEIN ALKB HOMOLOG 8"/>
    <property type="match status" value="1"/>
</dbReference>
<dbReference type="GO" id="GO:0000049">
    <property type="term" value="F:tRNA binding"/>
    <property type="evidence" value="ECO:0007669"/>
    <property type="project" value="TreeGrafter"/>
</dbReference>
<dbReference type="AlphaFoldDB" id="D3B4X6"/>
<dbReference type="RefSeq" id="XP_020436489.1">
    <property type="nucleotide sequence ID" value="XM_020574417.1"/>
</dbReference>
<dbReference type="GO" id="GO:0005737">
    <property type="term" value="C:cytoplasm"/>
    <property type="evidence" value="ECO:0007669"/>
    <property type="project" value="TreeGrafter"/>
</dbReference>
<dbReference type="GeneID" id="31358973"/>
<dbReference type="GO" id="GO:0106335">
    <property type="term" value="F:tRNA (5-carboxymethyluridine(34)-5-O)-methyltransferase activity"/>
    <property type="evidence" value="ECO:0007669"/>
    <property type="project" value="TreeGrafter"/>
</dbReference>
<dbReference type="InParanoid" id="D3B4X6"/>
<dbReference type="EMBL" id="ADBJ01000010">
    <property type="protein sequence ID" value="EFA84374.1"/>
    <property type="molecule type" value="Genomic_DNA"/>
</dbReference>
<dbReference type="InterPro" id="IPR051422">
    <property type="entry name" value="AlkB_tRNA_MeTrf/Diox"/>
</dbReference>
<evidence type="ECO:0000313" key="6">
    <source>
        <dbReference type="Proteomes" id="UP000001396"/>
    </source>
</evidence>
<evidence type="ECO:0000256" key="1">
    <source>
        <dbReference type="ARBA" id="ARBA00022603"/>
    </source>
</evidence>
<feature type="compositionally biased region" description="Low complexity" evidence="3">
    <location>
        <begin position="1"/>
        <end position="12"/>
    </location>
</feature>
<dbReference type="Gene3D" id="3.40.50.150">
    <property type="entry name" value="Vaccinia Virus protein VP39"/>
    <property type="match status" value="1"/>
</dbReference>
<keyword evidence="1" id="KW-0489">Methyltransferase</keyword>
<feature type="domain" description="Methyltransferase type 11" evidence="4">
    <location>
        <begin position="62"/>
        <end position="152"/>
    </location>
</feature>